<dbReference type="AlphaFoldDB" id="F4GIY1"/>
<dbReference type="Gene3D" id="2.60.40.2620">
    <property type="entry name" value="Fimbrillin-like"/>
    <property type="match status" value="1"/>
</dbReference>
<dbReference type="CDD" id="cd13121">
    <property type="entry name" value="BF2867_like_C"/>
    <property type="match status" value="1"/>
</dbReference>
<evidence type="ECO:0000313" key="2">
    <source>
        <dbReference type="Proteomes" id="UP000007939"/>
    </source>
</evidence>
<protein>
    <recommendedName>
        <fullName evidence="3">Fimbrillin family protein</fullName>
    </recommendedName>
</protein>
<dbReference type="PROSITE" id="PS51257">
    <property type="entry name" value="PROKAR_LIPOPROTEIN"/>
    <property type="match status" value="1"/>
</dbReference>
<evidence type="ECO:0008006" key="3">
    <source>
        <dbReference type="Google" id="ProtNLM"/>
    </source>
</evidence>
<dbReference type="RefSeq" id="WP_013740143.1">
    <property type="nucleotide sequence ID" value="NC_015436.1"/>
</dbReference>
<dbReference type="STRING" id="760011.Spico_1547"/>
<evidence type="ECO:0000313" key="1">
    <source>
        <dbReference type="EMBL" id="AEC02749.1"/>
    </source>
</evidence>
<dbReference type="EMBL" id="CP002659">
    <property type="protein sequence ID" value="AEC02749.1"/>
    <property type="molecule type" value="Genomic_DNA"/>
</dbReference>
<dbReference type="CDD" id="cd13120">
    <property type="entry name" value="BF2867_like_N"/>
    <property type="match status" value="1"/>
</dbReference>
<dbReference type="eggNOG" id="COG5184">
    <property type="taxonomic scope" value="Bacteria"/>
</dbReference>
<accession>F4GIY1</accession>
<dbReference type="Gene3D" id="2.60.40.2630">
    <property type="match status" value="1"/>
</dbReference>
<name>F4GIY1_PARC1</name>
<dbReference type="HOGENOM" id="CLU_828751_0_0_12"/>
<dbReference type="Pfam" id="PF13149">
    <property type="entry name" value="Mfa_like_1"/>
    <property type="match status" value="1"/>
</dbReference>
<gene>
    <name evidence="1" type="ordered locus">Spico_1547</name>
</gene>
<keyword evidence="2" id="KW-1185">Reference proteome</keyword>
<reference evidence="2" key="1">
    <citation type="submission" date="2011-04" db="EMBL/GenBank/DDBJ databases">
        <title>The complete genome of Spirochaeta coccoides DSM 17374.</title>
        <authorList>
            <person name="Lucas S."/>
            <person name="Copeland A."/>
            <person name="Lapidus A."/>
            <person name="Bruce D."/>
            <person name="Goodwin L."/>
            <person name="Pitluck S."/>
            <person name="Peters L."/>
            <person name="Kyrpides N."/>
            <person name="Mavromatis K."/>
            <person name="Pagani I."/>
            <person name="Ivanova N."/>
            <person name="Ovchinnikova G."/>
            <person name="Lu M."/>
            <person name="Detter J.C."/>
            <person name="Tapia R."/>
            <person name="Han C."/>
            <person name="Land M."/>
            <person name="Hauser L."/>
            <person name="Markowitz V."/>
            <person name="Cheng J.-F."/>
            <person name="Hugenholtz P."/>
            <person name="Woyke T."/>
            <person name="Wu D."/>
            <person name="Spring S."/>
            <person name="Schroeder M."/>
            <person name="Brambilla E."/>
            <person name="Klenk H.-P."/>
            <person name="Eisen J.A."/>
        </authorList>
    </citation>
    <scope>NUCLEOTIDE SEQUENCE [LARGE SCALE GENOMIC DNA]</scope>
    <source>
        <strain evidence="2">ATCC BAA-1237 / DSM 17374 / SPN1</strain>
    </source>
</reference>
<dbReference type="KEGG" id="scc:Spico_1547"/>
<dbReference type="InterPro" id="IPR042278">
    <property type="entry name" value="Mfa-like_1_N"/>
</dbReference>
<dbReference type="Proteomes" id="UP000007939">
    <property type="component" value="Chromosome"/>
</dbReference>
<organism evidence="1 2">
    <name type="scientific">Parasphaerochaeta coccoides (strain ATCC BAA-1237 / DSM 17374 / SPN1)</name>
    <name type="common">Sphaerochaeta coccoides</name>
    <dbReference type="NCBI Taxonomy" id="760011"/>
    <lineage>
        <taxon>Bacteria</taxon>
        <taxon>Pseudomonadati</taxon>
        <taxon>Spirochaetota</taxon>
        <taxon>Spirochaetia</taxon>
        <taxon>Spirochaetales</taxon>
        <taxon>Sphaerochaetaceae</taxon>
        <taxon>Parasphaerochaeta</taxon>
    </lineage>
</organism>
<dbReference type="InterPro" id="IPR025049">
    <property type="entry name" value="Mfa-like_1"/>
</dbReference>
<proteinExistence type="predicted"/>
<sequence length="339" mass="36536">MREKKLGITVLAIVLVALFAFVACDGNKVNVANNGEVRFATGIRKATANSEWEAADSVGIFMADADDTLSYTDAATSTPDPERYNKQYRADTAAQTSGFTAIDAANTLKWDDITTTPKFDFIAYYPYVATITTPAALPISVAAPSAEQVTGTADFLWGRTDDIENNQSVVALLLNHKLSRLVVIAKPGVELGVNDLDSALTVHVTGLNTTATLDLNDGTLTPIVSVADIQMKDITTQADLDAHQRRYEVVVIPTAQVTAFANVGLRFTDVTASNTTYLWKASESVAEVDETKIHFDEGKQHVYNITLNKANDEVAVAEINIEIGDWEDGDGGNWGAVLN</sequence>
<reference evidence="1 2" key="2">
    <citation type="journal article" date="2012" name="Stand. Genomic Sci.">
        <title>Complete genome sequence of the termite hindgut bacterium Spirochaeta coccoides type strain (SPN1(T)), reclassification in the genus Sphaerochaeta as Sphaerochaeta coccoides comb. nov. and emendations of the family Spirochaetaceae and the genus Sphaerochaeta.</title>
        <authorList>
            <person name="Abt B."/>
            <person name="Han C."/>
            <person name="Scheuner C."/>
            <person name="Lu M."/>
            <person name="Lapidus A."/>
            <person name="Nolan M."/>
            <person name="Lucas S."/>
            <person name="Hammon N."/>
            <person name="Deshpande S."/>
            <person name="Cheng J.F."/>
            <person name="Tapia R."/>
            <person name="Goodwin L.A."/>
            <person name="Pitluck S."/>
            <person name="Liolios K."/>
            <person name="Pagani I."/>
            <person name="Ivanova N."/>
            <person name="Mavromatis K."/>
            <person name="Mikhailova N."/>
            <person name="Huntemann M."/>
            <person name="Pati A."/>
            <person name="Chen A."/>
            <person name="Palaniappan K."/>
            <person name="Land M."/>
            <person name="Hauser L."/>
            <person name="Brambilla E.M."/>
            <person name="Rohde M."/>
            <person name="Spring S."/>
            <person name="Gronow S."/>
            <person name="Goker M."/>
            <person name="Woyke T."/>
            <person name="Bristow J."/>
            <person name="Eisen J.A."/>
            <person name="Markowitz V."/>
            <person name="Hugenholtz P."/>
            <person name="Kyrpides N.C."/>
            <person name="Klenk H.P."/>
            <person name="Detter J.C."/>
        </authorList>
    </citation>
    <scope>NUCLEOTIDE SEQUENCE [LARGE SCALE GENOMIC DNA]</scope>
    <source>
        <strain evidence="2">ATCC BAA-1237 / DSM 17374 / SPN1</strain>
    </source>
</reference>